<evidence type="ECO:0000313" key="4">
    <source>
        <dbReference type="Proteomes" id="UP001596074"/>
    </source>
</evidence>
<dbReference type="InterPro" id="IPR022002">
    <property type="entry name" value="ChsH2_Znr"/>
</dbReference>
<accession>A0ABW0ZXZ3</accession>
<organism evidence="3 4">
    <name type="scientific">Actinomadura rugatobispora</name>
    <dbReference type="NCBI Taxonomy" id="1994"/>
    <lineage>
        <taxon>Bacteria</taxon>
        <taxon>Bacillati</taxon>
        <taxon>Actinomycetota</taxon>
        <taxon>Actinomycetes</taxon>
        <taxon>Streptosporangiales</taxon>
        <taxon>Thermomonosporaceae</taxon>
        <taxon>Actinomadura</taxon>
    </lineage>
</organism>
<evidence type="ECO:0000259" key="2">
    <source>
        <dbReference type="Pfam" id="PF12172"/>
    </source>
</evidence>
<dbReference type="InterPro" id="IPR002878">
    <property type="entry name" value="ChsH2_C"/>
</dbReference>
<proteinExistence type="predicted"/>
<dbReference type="EMBL" id="JBHSON010000020">
    <property type="protein sequence ID" value="MFC5747252.1"/>
    <property type="molecule type" value="Genomic_DNA"/>
</dbReference>
<protein>
    <submittedName>
        <fullName evidence="3">Zn-ribbon domain-containing OB-fold protein</fullName>
    </submittedName>
</protein>
<dbReference type="Pfam" id="PF01796">
    <property type="entry name" value="OB_ChsH2_C"/>
    <property type="match status" value="1"/>
</dbReference>
<sequence length="153" mass="17405">MTDADVFAAFPTVPIDRDNIEHYRGLLARRLLINRCSECGRWVYPHRPLCPRCWSWDVVPTEVSGDGSVFMLTLIHQARDPRADPGTPVAAAVELSEQRGLRYLAPLVNCPLDDIGLDMPVRLTWIERDGLARPAFEPAERDREREQGWPATR</sequence>
<dbReference type="SUPFAM" id="SSF50249">
    <property type="entry name" value="Nucleic acid-binding proteins"/>
    <property type="match status" value="1"/>
</dbReference>
<dbReference type="PANTHER" id="PTHR34075">
    <property type="entry name" value="BLR3430 PROTEIN"/>
    <property type="match status" value="1"/>
</dbReference>
<dbReference type="InterPro" id="IPR052513">
    <property type="entry name" value="Thioester_dehydratase-like"/>
</dbReference>
<dbReference type="PANTHER" id="PTHR34075:SF5">
    <property type="entry name" value="BLR3430 PROTEIN"/>
    <property type="match status" value="1"/>
</dbReference>
<dbReference type="Proteomes" id="UP001596074">
    <property type="component" value="Unassembled WGS sequence"/>
</dbReference>
<dbReference type="Pfam" id="PF12172">
    <property type="entry name" value="zf-ChsH2"/>
    <property type="match status" value="1"/>
</dbReference>
<gene>
    <name evidence="3" type="ORF">ACFPZN_16615</name>
</gene>
<feature type="domain" description="ChsH2 rubredoxin-like zinc ribbon" evidence="2">
    <location>
        <begin position="28"/>
        <end position="55"/>
    </location>
</feature>
<dbReference type="Gene3D" id="6.10.30.10">
    <property type="match status" value="1"/>
</dbReference>
<reference evidence="4" key="1">
    <citation type="journal article" date="2019" name="Int. J. Syst. Evol. Microbiol.">
        <title>The Global Catalogue of Microorganisms (GCM) 10K type strain sequencing project: providing services to taxonomists for standard genome sequencing and annotation.</title>
        <authorList>
            <consortium name="The Broad Institute Genomics Platform"/>
            <consortium name="The Broad Institute Genome Sequencing Center for Infectious Disease"/>
            <person name="Wu L."/>
            <person name="Ma J."/>
        </authorList>
    </citation>
    <scope>NUCLEOTIDE SEQUENCE [LARGE SCALE GENOMIC DNA]</scope>
    <source>
        <strain evidence="4">KCTC 42087</strain>
    </source>
</reference>
<evidence type="ECO:0000259" key="1">
    <source>
        <dbReference type="Pfam" id="PF01796"/>
    </source>
</evidence>
<comment type="caution">
    <text evidence="3">The sequence shown here is derived from an EMBL/GenBank/DDBJ whole genome shotgun (WGS) entry which is preliminary data.</text>
</comment>
<evidence type="ECO:0000313" key="3">
    <source>
        <dbReference type="EMBL" id="MFC5747252.1"/>
    </source>
</evidence>
<dbReference type="RefSeq" id="WP_378282868.1">
    <property type="nucleotide sequence ID" value="NZ_JBHSON010000020.1"/>
</dbReference>
<keyword evidence="4" id="KW-1185">Reference proteome</keyword>
<feature type="domain" description="ChsH2 C-terminal OB-fold" evidence="1">
    <location>
        <begin position="62"/>
        <end position="125"/>
    </location>
</feature>
<dbReference type="InterPro" id="IPR012340">
    <property type="entry name" value="NA-bd_OB-fold"/>
</dbReference>
<name>A0ABW0ZXZ3_9ACTN</name>